<evidence type="ECO:0000256" key="3">
    <source>
        <dbReference type="ARBA" id="ARBA00022729"/>
    </source>
</evidence>
<keyword evidence="3" id="KW-0732">Signal</keyword>
<name>A0A1H2SU77_9PROT</name>
<dbReference type="RefSeq" id="WP_211752261.1">
    <property type="nucleotide sequence ID" value="NZ_FNNH01000008.1"/>
</dbReference>
<dbReference type="Gene3D" id="3.40.190.10">
    <property type="entry name" value="Periplasmic binding protein-like II"/>
    <property type="match status" value="2"/>
</dbReference>
<dbReference type="SUPFAM" id="SSF53850">
    <property type="entry name" value="Periplasmic binding protein-like II"/>
    <property type="match status" value="1"/>
</dbReference>
<accession>A0A1H2SU77</accession>
<reference evidence="4 5" key="1">
    <citation type="submission" date="2016-10" db="EMBL/GenBank/DDBJ databases">
        <authorList>
            <person name="de Groot N.N."/>
        </authorList>
    </citation>
    <scope>NUCLEOTIDE SEQUENCE [LARGE SCALE GENOMIC DNA]</scope>
    <source>
        <strain evidence="4 5">Nm110</strain>
    </source>
</reference>
<proteinExistence type="inferred from homology"/>
<sequence length="415" mass="45651">MISIRLTLALCITISIILYGCSSQRREAIPTLNWYVAGEPSGAFSMAARRCSEDSGQAYKIEQVPLPADADQQREQLVRRLAAGDNSIDIIGMDVIWTAEFAQAGWILPWTGETAEQAKAGRLEAPLQSAIYQNQLWAAPFTTNIQLLWYRTDRVTAAPATWDEMIFVAESLGKTGSIQAQGERYEGLTAFFISLLASNGGSVLDVSGKHISLAQQPTLQTLSTMARFANSRAADRALATAREDQARLAFESGHSSFMVNYPFVWPSAQRNAPEIVKHMGWARWPAAIEGKPSRFVIGGLNLGVSAYTPYPQLAFHAAACLTAARHQRMAAELGGLLPTVAALYDVPEIRATYPFADVLRSSLNDAVQRPQTPLYNDISLAISRTLHPMRDIEPQKDFIRLRRAIERALNSEGLL</sequence>
<dbReference type="CDD" id="cd14750">
    <property type="entry name" value="PBP2_TMBP"/>
    <property type="match status" value="1"/>
</dbReference>
<dbReference type="PANTHER" id="PTHR30061">
    <property type="entry name" value="MALTOSE-BINDING PERIPLASMIC PROTEIN"/>
    <property type="match status" value="1"/>
</dbReference>
<keyword evidence="2" id="KW-0813">Transport</keyword>
<keyword evidence="4" id="KW-0762">Sugar transport</keyword>
<dbReference type="AlphaFoldDB" id="A0A1H2SU77"/>
<evidence type="ECO:0000313" key="5">
    <source>
        <dbReference type="Proteomes" id="UP000183454"/>
    </source>
</evidence>
<evidence type="ECO:0000256" key="2">
    <source>
        <dbReference type="ARBA" id="ARBA00022448"/>
    </source>
</evidence>
<evidence type="ECO:0000256" key="1">
    <source>
        <dbReference type="ARBA" id="ARBA00008520"/>
    </source>
</evidence>
<dbReference type="GO" id="GO:0015768">
    <property type="term" value="P:maltose transport"/>
    <property type="evidence" value="ECO:0007669"/>
    <property type="project" value="TreeGrafter"/>
</dbReference>
<comment type="similarity">
    <text evidence="1">Belongs to the bacterial solute-binding protein 1 family.</text>
</comment>
<dbReference type="EMBL" id="FNNH01000008">
    <property type="protein sequence ID" value="SDW35233.1"/>
    <property type="molecule type" value="Genomic_DNA"/>
</dbReference>
<gene>
    <name evidence="4" type="ORF">SAMN05421882_100878</name>
</gene>
<dbReference type="GO" id="GO:0055052">
    <property type="term" value="C:ATP-binding cassette (ABC) transporter complex, substrate-binding subunit-containing"/>
    <property type="evidence" value="ECO:0007669"/>
    <property type="project" value="TreeGrafter"/>
</dbReference>
<dbReference type="PANTHER" id="PTHR30061:SF50">
    <property type="entry name" value="MALTOSE_MALTODEXTRIN-BINDING PERIPLASMIC PROTEIN"/>
    <property type="match status" value="1"/>
</dbReference>
<dbReference type="Proteomes" id="UP000183454">
    <property type="component" value="Unassembled WGS sequence"/>
</dbReference>
<organism evidence="4 5">
    <name type="scientific">Nitrosomonas communis</name>
    <dbReference type="NCBI Taxonomy" id="44574"/>
    <lineage>
        <taxon>Bacteria</taxon>
        <taxon>Pseudomonadati</taxon>
        <taxon>Pseudomonadota</taxon>
        <taxon>Betaproteobacteria</taxon>
        <taxon>Nitrosomonadales</taxon>
        <taxon>Nitrosomonadaceae</taxon>
        <taxon>Nitrosomonas</taxon>
    </lineage>
</organism>
<evidence type="ECO:0000313" key="4">
    <source>
        <dbReference type="EMBL" id="SDW35233.1"/>
    </source>
</evidence>
<dbReference type="InterPro" id="IPR006059">
    <property type="entry name" value="SBP"/>
</dbReference>
<dbReference type="Pfam" id="PF01547">
    <property type="entry name" value="SBP_bac_1"/>
    <property type="match status" value="1"/>
</dbReference>
<dbReference type="GO" id="GO:1901982">
    <property type="term" value="F:maltose binding"/>
    <property type="evidence" value="ECO:0007669"/>
    <property type="project" value="TreeGrafter"/>
</dbReference>
<protein>
    <submittedName>
        <fullName evidence="4">Multiple sugar transport system substrate-binding protein</fullName>
    </submittedName>
</protein>
<dbReference type="GO" id="GO:0042956">
    <property type="term" value="P:maltodextrin transmembrane transport"/>
    <property type="evidence" value="ECO:0007669"/>
    <property type="project" value="TreeGrafter"/>
</dbReference>
<dbReference type="PROSITE" id="PS51257">
    <property type="entry name" value="PROKAR_LIPOPROTEIN"/>
    <property type="match status" value="1"/>
</dbReference>